<sequence length="161" mass="17144">MTETQTDFRLALSRFASGVCVVTATDPGGRAYGVTISSFCSLSLDPPLVLFCIGKKTSGLEACAGGAAFAVNVLSEQQLHLSDVFARKEHDKFADVAFTIGGNGCRILEGCLATLECSRVETYEGGDHLIVVGRVDQMAYADGGLPLLRFTGRYRRIGGEL</sequence>
<feature type="domain" description="Flavin reductase like" evidence="3">
    <location>
        <begin position="12"/>
        <end position="156"/>
    </location>
</feature>
<comment type="similarity">
    <text evidence="1">Belongs to the non-flavoprotein flavin reductase family.</text>
</comment>
<dbReference type="SUPFAM" id="SSF50475">
    <property type="entry name" value="FMN-binding split barrel"/>
    <property type="match status" value="1"/>
</dbReference>
<gene>
    <name evidence="4" type="ORF">DF3PA_50090</name>
</gene>
<dbReference type="InterPro" id="IPR012349">
    <property type="entry name" value="Split_barrel_FMN-bd"/>
</dbReference>
<dbReference type="InterPro" id="IPR050268">
    <property type="entry name" value="NADH-dep_flavin_reductase"/>
</dbReference>
<reference evidence="4" key="1">
    <citation type="submission" date="2018-11" db="EMBL/GenBank/DDBJ databases">
        <authorList>
            <person name="Onetto C."/>
        </authorList>
    </citation>
    <scope>NUCLEOTIDE SEQUENCE [LARGE SCALE GENOMIC DNA]</scope>
</reference>
<dbReference type="GO" id="GO:0010181">
    <property type="term" value="F:FMN binding"/>
    <property type="evidence" value="ECO:0007669"/>
    <property type="project" value="InterPro"/>
</dbReference>
<dbReference type="InterPro" id="IPR002563">
    <property type="entry name" value="Flavin_Rdtase-like_dom"/>
</dbReference>
<comment type="caution">
    <text evidence="4">The sequence shown here is derived from an EMBL/GenBank/DDBJ whole genome shotgun (WGS) entry which is preliminary data.</text>
</comment>
<dbReference type="Pfam" id="PF01613">
    <property type="entry name" value="Flavin_Reduct"/>
    <property type="match status" value="1"/>
</dbReference>
<dbReference type="Proteomes" id="UP000326641">
    <property type="component" value="Unassembled WGS sequence"/>
</dbReference>
<name>A0A564WIN5_9PROT</name>
<dbReference type="SMART" id="SM00903">
    <property type="entry name" value="Flavin_Reduct"/>
    <property type="match status" value="1"/>
</dbReference>
<organism evidence="4 5">
    <name type="scientific">Candidatus Defluviicoccus seviourii</name>
    <dbReference type="NCBI Taxonomy" id="2565273"/>
    <lineage>
        <taxon>Bacteria</taxon>
        <taxon>Pseudomonadati</taxon>
        <taxon>Pseudomonadota</taxon>
        <taxon>Alphaproteobacteria</taxon>
        <taxon>Rhodospirillales</taxon>
        <taxon>Rhodospirillaceae</taxon>
        <taxon>Defluviicoccus</taxon>
    </lineage>
</organism>
<dbReference type="Gene3D" id="2.30.110.10">
    <property type="entry name" value="Electron Transport, Fmn-binding Protein, Chain A"/>
    <property type="match status" value="1"/>
</dbReference>
<protein>
    <submittedName>
        <fullName evidence="4">Flavin reductase</fullName>
    </submittedName>
</protein>
<proteinExistence type="inferred from homology"/>
<dbReference type="GO" id="GO:0042602">
    <property type="term" value="F:riboflavin reductase (NADPH) activity"/>
    <property type="evidence" value="ECO:0007669"/>
    <property type="project" value="TreeGrafter"/>
</dbReference>
<dbReference type="EMBL" id="UXAT02000045">
    <property type="protein sequence ID" value="VUX47443.1"/>
    <property type="molecule type" value="Genomic_DNA"/>
</dbReference>
<keyword evidence="2" id="KW-0560">Oxidoreductase</keyword>
<accession>A0A564WIN5</accession>
<evidence type="ECO:0000256" key="1">
    <source>
        <dbReference type="ARBA" id="ARBA00008898"/>
    </source>
</evidence>
<evidence type="ECO:0000313" key="5">
    <source>
        <dbReference type="Proteomes" id="UP000326641"/>
    </source>
</evidence>
<dbReference type="PANTHER" id="PTHR30466:SF11">
    <property type="entry name" value="FLAVIN-DEPENDENT MONOOXYGENASE, REDUCTASE SUBUNIT HSAB"/>
    <property type="match status" value="1"/>
</dbReference>
<keyword evidence="5" id="KW-1185">Reference proteome</keyword>
<dbReference type="PANTHER" id="PTHR30466">
    <property type="entry name" value="FLAVIN REDUCTASE"/>
    <property type="match status" value="1"/>
</dbReference>
<dbReference type="AlphaFoldDB" id="A0A564WIN5"/>
<evidence type="ECO:0000259" key="3">
    <source>
        <dbReference type="SMART" id="SM00903"/>
    </source>
</evidence>
<evidence type="ECO:0000313" key="4">
    <source>
        <dbReference type="EMBL" id="VUX47443.1"/>
    </source>
</evidence>
<evidence type="ECO:0000256" key="2">
    <source>
        <dbReference type="ARBA" id="ARBA00023002"/>
    </source>
</evidence>